<evidence type="ECO:0000313" key="11">
    <source>
        <dbReference type="EMBL" id="EPQ57045.1"/>
    </source>
</evidence>
<protein>
    <recommendedName>
        <fullName evidence="2 9">Lysophospholipase</fullName>
        <ecNumber evidence="2 9">3.1.1.5</ecNumber>
    </recommendedName>
</protein>
<comment type="catalytic activity">
    <reaction evidence="9">
        <text>a 1-acyl-sn-glycero-3-phosphocholine + H2O = sn-glycerol 3-phosphocholine + a fatty acid + H(+)</text>
        <dbReference type="Rhea" id="RHEA:15177"/>
        <dbReference type="ChEBI" id="CHEBI:15377"/>
        <dbReference type="ChEBI" id="CHEBI:15378"/>
        <dbReference type="ChEBI" id="CHEBI:16870"/>
        <dbReference type="ChEBI" id="CHEBI:28868"/>
        <dbReference type="ChEBI" id="CHEBI:58168"/>
        <dbReference type="EC" id="3.1.1.5"/>
    </reaction>
</comment>
<proteinExistence type="inferred from homology"/>
<dbReference type="OMA" id="FGHINMS"/>
<dbReference type="GO" id="GO:0004622">
    <property type="term" value="F:phosphatidylcholine lysophospholipase activity"/>
    <property type="evidence" value="ECO:0007669"/>
    <property type="project" value="UniProtKB-EC"/>
</dbReference>
<dbReference type="Pfam" id="PF01735">
    <property type="entry name" value="PLA2_B"/>
    <property type="match status" value="1"/>
</dbReference>
<evidence type="ECO:0000256" key="8">
    <source>
        <dbReference type="PROSITE-ProRule" id="PRU00555"/>
    </source>
</evidence>
<sequence>MLVRGLLGFITLWSHLVPSALGQSASSAYTPTFGPCPEGFSLHRTTDSSNQTLSAGEHAYISSRKANVLPGSWKSYLYNLQSTNASLPSYVSSILSGANGSNAYPTLGIATSGGGYRAAIFGAGVLNALDGRNSTSSHAGTGGLLQSATYLTGLSGGSWLLVSLVQADFPPFQELVFGPSDNSTSSGFGGWLAQYNLFEPSGDPVKDTLYDAAMVAEVRGKHDAGFPVTIADVWARLLSRHFVNGTNSGNIDDVTQTHGAGITWSQVANTSTFASHNEPFPIVVADSVSNTENRSSIITAEGDLVPLTNPIYEFNVYEMGSYDPTLSTFTPTQYLGTTNTSICITGFDQASFIEATSSELFNEANVTVWLRYPRWRNLLTICLLNSTAGPFFTLLNQSIPQANVELDVSLYPNPFYGVANGTYIDSTQEYLQLVDGGEDGEVIPLQPLLVKARGVDVIIAIDAVCEDSLGHEDNYARGSSLIATQNRTSLFPSAYSFPPVPTSLDEFTRDNLTAHPTFFGCNSSAPTPLLIYIPNGQAPPGEPSLTNTSTLQIQYQPADVQAMLDQSFTIATLKGMDADWPACLACAVVDKARDRVGVQRSGLCGSCFSRYCWGGTNSTTGTGGSSSSAGSRRLSMNSWLLTVTLAISLAWSL</sequence>
<reference evidence="11 12" key="1">
    <citation type="journal article" date="2012" name="Science">
        <title>The Paleozoic origin of enzymatic lignin decomposition reconstructed from 31 fungal genomes.</title>
        <authorList>
            <person name="Floudas D."/>
            <person name="Binder M."/>
            <person name="Riley R."/>
            <person name="Barry K."/>
            <person name="Blanchette R.A."/>
            <person name="Henrissat B."/>
            <person name="Martinez A.T."/>
            <person name="Otillar R."/>
            <person name="Spatafora J.W."/>
            <person name="Yadav J.S."/>
            <person name="Aerts A."/>
            <person name="Benoit I."/>
            <person name="Boyd A."/>
            <person name="Carlson A."/>
            <person name="Copeland A."/>
            <person name="Coutinho P.M."/>
            <person name="de Vries R.P."/>
            <person name="Ferreira P."/>
            <person name="Findley K."/>
            <person name="Foster B."/>
            <person name="Gaskell J."/>
            <person name="Glotzer D."/>
            <person name="Gorecki P."/>
            <person name="Heitman J."/>
            <person name="Hesse C."/>
            <person name="Hori C."/>
            <person name="Igarashi K."/>
            <person name="Jurgens J.A."/>
            <person name="Kallen N."/>
            <person name="Kersten P."/>
            <person name="Kohler A."/>
            <person name="Kuees U."/>
            <person name="Kumar T.K.A."/>
            <person name="Kuo A."/>
            <person name="LaButti K."/>
            <person name="Larrondo L.F."/>
            <person name="Lindquist E."/>
            <person name="Ling A."/>
            <person name="Lombard V."/>
            <person name="Lucas S."/>
            <person name="Lundell T."/>
            <person name="Martin R."/>
            <person name="McLaughlin D.J."/>
            <person name="Morgenstern I."/>
            <person name="Morin E."/>
            <person name="Murat C."/>
            <person name="Nagy L.G."/>
            <person name="Nolan M."/>
            <person name="Ohm R.A."/>
            <person name="Patyshakuliyeva A."/>
            <person name="Rokas A."/>
            <person name="Ruiz-Duenas F.J."/>
            <person name="Sabat G."/>
            <person name="Salamov A."/>
            <person name="Samejima M."/>
            <person name="Schmutz J."/>
            <person name="Slot J.C."/>
            <person name="St John F."/>
            <person name="Stenlid J."/>
            <person name="Sun H."/>
            <person name="Sun S."/>
            <person name="Syed K."/>
            <person name="Tsang A."/>
            <person name="Wiebenga A."/>
            <person name="Young D."/>
            <person name="Pisabarro A."/>
            <person name="Eastwood D.C."/>
            <person name="Martin F."/>
            <person name="Cullen D."/>
            <person name="Grigoriev I.V."/>
            <person name="Hibbett D.S."/>
        </authorList>
    </citation>
    <scope>NUCLEOTIDE SEQUENCE [LARGE SCALE GENOMIC DNA]</scope>
    <source>
        <strain evidence="11 12">ATCC 11539</strain>
    </source>
</reference>
<dbReference type="InterPro" id="IPR016035">
    <property type="entry name" value="Acyl_Trfase/lysoPLipase"/>
</dbReference>
<dbReference type="SUPFAM" id="SSF52151">
    <property type="entry name" value="FabD/lysophospholipase-like"/>
    <property type="match status" value="1"/>
</dbReference>
<accession>S7RR30</accession>
<dbReference type="EC" id="3.1.1.5" evidence="2 9"/>
<dbReference type="Gene3D" id="3.40.1090.10">
    <property type="entry name" value="Cytosolic phospholipase A2 catalytic domain"/>
    <property type="match status" value="1"/>
</dbReference>
<dbReference type="GO" id="GO:0004623">
    <property type="term" value="F:phospholipase A2 activity"/>
    <property type="evidence" value="ECO:0007669"/>
    <property type="project" value="TreeGrafter"/>
</dbReference>
<evidence type="ECO:0000256" key="4">
    <source>
        <dbReference type="ARBA" id="ARBA00022801"/>
    </source>
</evidence>
<evidence type="ECO:0000256" key="1">
    <source>
        <dbReference type="ARBA" id="ARBA00008780"/>
    </source>
</evidence>
<evidence type="ECO:0000256" key="3">
    <source>
        <dbReference type="ARBA" id="ARBA00022729"/>
    </source>
</evidence>
<feature type="chain" id="PRO_5005146603" description="Lysophospholipase" evidence="9">
    <location>
        <begin position="23"/>
        <end position="653"/>
    </location>
</feature>
<dbReference type="PROSITE" id="PS51210">
    <property type="entry name" value="PLA2C"/>
    <property type="match status" value="1"/>
</dbReference>
<keyword evidence="7" id="KW-0325">Glycoprotein</keyword>
<evidence type="ECO:0000256" key="9">
    <source>
        <dbReference type="RuleBase" id="RU362103"/>
    </source>
</evidence>
<dbReference type="GO" id="GO:0005829">
    <property type="term" value="C:cytosol"/>
    <property type="evidence" value="ECO:0007669"/>
    <property type="project" value="TreeGrafter"/>
</dbReference>
<keyword evidence="12" id="KW-1185">Reference proteome</keyword>
<keyword evidence="5 8" id="KW-0442">Lipid degradation</keyword>
<comment type="similarity">
    <text evidence="1 9">Belongs to the lysophospholipase family.</text>
</comment>
<dbReference type="EMBL" id="KB469299">
    <property type="protein sequence ID" value="EPQ57045.1"/>
    <property type="molecule type" value="Genomic_DNA"/>
</dbReference>
<dbReference type="GeneID" id="19305847"/>
<evidence type="ECO:0000256" key="6">
    <source>
        <dbReference type="ARBA" id="ARBA00023098"/>
    </source>
</evidence>
<evidence type="ECO:0000313" key="12">
    <source>
        <dbReference type="Proteomes" id="UP000030669"/>
    </source>
</evidence>
<name>S7RR30_GLOTA</name>
<keyword evidence="3 9" id="KW-0732">Signal</keyword>
<keyword evidence="6 8" id="KW-0443">Lipid metabolism</keyword>
<evidence type="ECO:0000256" key="5">
    <source>
        <dbReference type="ARBA" id="ARBA00022963"/>
    </source>
</evidence>
<dbReference type="AlphaFoldDB" id="S7RR30"/>
<dbReference type="RefSeq" id="XP_007863955.1">
    <property type="nucleotide sequence ID" value="XM_007865764.1"/>
</dbReference>
<dbReference type="PANTHER" id="PTHR10728:SF33">
    <property type="entry name" value="LYSOPHOSPHOLIPASE 1-RELATED"/>
    <property type="match status" value="1"/>
</dbReference>
<evidence type="ECO:0000256" key="7">
    <source>
        <dbReference type="ARBA" id="ARBA00023180"/>
    </source>
</evidence>
<dbReference type="OrthoDB" id="4084751at2759"/>
<dbReference type="PANTHER" id="PTHR10728">
    <property type="entry name" value="CYTOSOLIC PHOSPHOLIPASE A2"/>
    <property type="match status" value="1"/>
</dbReference>
<dbReference type="SMART" id="SM00022">
    <property type="entry name" value="PLAc"/>
    <property type="match status" value="1"/>
</dbReference>
<dbReference type="HOGENOM" id="CLU_014602_1_0_1"/>
<dbReference type="Proteomes" id="UP000030669">
    <property type="component" value="Unassembled WGS sequence"/>
</dbReference>
<keyword evidence="4 8" id="KW-0378">Hydrolase</keyword>
<evidence type="ECO:0000256" key="2">
    <source>
        <dbReference type="ARBA" id="ARBA00013274"/>
    </source>
</evidence>
<organism evidence="11 12">
    <name type="scientific">Gloeophyllum trabeum (strain ATCC 11539 / FP-39264 / Madison 617)</name>
    <name type="common">Brown rot fungus</name>
    <dbReference type="NCBI Taxonomy" id="670483"/>
    <lineage>
        <taxon>Eukaryota</taxon>
        <taxon>Fungi</taxon>
        <taxon>Dikarya</taxon>
        <taxon>Basidiomycota</taxon>
        <taxon>Agaricomycotina</taxon>
        <taxon>Agaricomycetes</taxon>
        <taxon>Gloeophyllales</taxon>
        <taxon>Gloeophyllaceae</taxon>
        <taxon>Gloeophyllum</taxon>
    </lineage>
</organism>
<dbReference type="InterPro" id="IPR002642">
    <property type="entry name" value="LysoPLipase_cat_dom"/>
</dbReference>
<gene>
    <name evidence="11" type="ORF">GLOTRDRAFT_38595</name>
</gene>
<feature type="domain" description="PLA2c" evidence="10">
    <location>
        <begin position="35"/>
        <end position="618"/>
    </location>
</feature>
<feature type="signal peptide" evidence="9">
    <location>
        <begin position="1"/>
        <end position="22"/>
    </location>
</feature>
<dbReference type="eggNOG" id="KOG1325">
    <property type="taxonomic scope" value="Eukaryota"/>
</dbReference>
<evidence type="ECO:0000259" key="10">
    <source>
        <dbReference type="PROSITE" id="PS51210"/>
    </source>
</evidence>
<dbReference type="KEGG" id="gtr:GLOTRDRAFT_38595"/>
<dbReference type="GO" id="GO:0046475">
    <property type="term" value="P:glycerophospholipid catabolic process"/>
    <property type="evidence" value="ECO:0007669"/>
    <property type="project" value="TreeGrafter"/>
</dbReference>